<dbReference type="SUPFAM" id="SSF56801">
    <property type="entry name" value="Acetyl-CoA synthetase-like"/>
    <property type="match status" value="1"/>
</dbReference>
<organism evidence="4 5">
    <name type="scientific">Litorimonas taeanensis</name>
    <dbReference type="NCBI Taxonomy" id="568099"/>
    <lineage>
        <taxon>Bacteria</taxon>
        <taxon>Pseudomonadati</taxon>
        <taxon>Pseudomonadota</taxon>
        <taxon>Alphaproteobacteria</taxon>
        <taxon>Maricaulales</taxon>
        <taxon>Robiginitomaculaceae</taxon>
    </lineage>
</organism>
<dbReference type="NCBIfam" id="NF006624">
    <property type="entry name" value="PRK09192.1"/>
    <property type="match status" value="1"/>
</dbReference>
<proteinExistence type="inferred from homology"/>
<dbReference type="AlphaFoldDB" id="A0A420WKI2"/>
<dbReference type="Pfam" id="PF00501">
    <property type="entry name" value="AMP-binding"/>
    <property type="match status" value="1"/>
</dbReference>
<evidence type="ECO:0000313" key="4">
    <source>
        <dbReference type="EMBL" id="RKQ71561.1"/>
    </source>
</evidence>
<comment type="similarity">
    <text evidence="1">Belongs to the ATP-dependent AMP-binding enzyme family.</text>
</comment>
<dbReference type="InParanoid" id="A0A420WKI2"/>
<accession>A0A420WKI2</accession>
<dbReference type="PROSITE" id="PS00455">
    <property type="entry name" value="AMP_BINDING"/>
    <property type="match status" value="1"/>
</dbReference>
<dbReference type="GO" id="GO:0006633">
    <property type="term" value="P:fatty acid biosynthetic process"/>
    <property type="evidence" value="ECO:0007669"/>
    <property type="project" value="TreeGrafter"/>
</dbReference>
<evidence type="ECO:0000259" key="3">
    <source>
        <dbReference type="Pfam" id="PF00501"/>
    </source>
</evidence>
<evidence type="ECO:0000313" key="5">
    <source>
        <dbReference type="Proteomes" id="UP000282211"/>
    </source>
</evidence>
<dbReference type="InterPro" id="IPR042099">
    <property type="entry name" value="ANL_N_sf"/>
</dbReference>
<comment type="caution">
    <text evidence="4">The sequence shown here is derived from an EMBL/GenBank/DDBJ whole genome shotgun (WGS) entry which is preliminary data.</text>
</comment>
<dbReference type="Gene3D" id="3.30.300.30">
    <property type="match status" value="1"/>
</dbReference>
<dbReference type="GO" id="GO:0005886">
    <property type="term" value="C:plasma membrane"/>
    <property type="evidence" value="ECO:0007669"/>
    <property type="project" value="TreeGrafter"/>
</dbReference>
<dbReference type="InterPro" id="IPR000873">
    <property type="entry name" value="AMP-dep_synth/lig_dom"/>
</dbReference>
<dbReference type="PANTHER" id="PTHR22754:SF32">
    <property type="entry name" value="DISCO-INTERACTING PROTEIN 2"/>
    <property type="match status" value="1"/>
</dbReference>
<dbReference type="InterPro" id="IPR020845">
    <property type="entry name" value="AMP-binding_CS"/>
</dbReference>
<dbReference type="Proteomes" id="UP000282211">
    <property type="component" value="Unassembled WGS sequence"/>
</dbReference>
<feature type="region of interest" description="Disordered" evidence="2">
    <location>
        <begin position="1"/>
        <end position="21"/>
    </location>
</feature>
<dbReference type="OrthoDB" id="9803968at2"/>
<evidence type="ECO:0000256" key="2">
    <source>
        <dbReference type="SAM" id="MobiDB-lite"/>
    </source>
</evidence>
<dbReference type="Gene3D" id="3.40.50.12780">
    <property type="entry name" value="N-terminal domain of ligase-like"/>
    <property type="match status" value="1"/>
</dbReference>
<feature type="domain" description="AMP-dependent synthetase/ligase" evidence="3">
    <location>
        <begin position="59"/>
        <end position="433"/>
    </location>
</feature>
<keyword evidence="5" id="KW-1185">Reference proteome</keyword>
<name>A0A420WKI2_9PROT</name>
<gene>
    <name evidence="4" type="ORF">DES40_0886</name>
</gene>
<evidence type="ECO:0000256" key="1">
    <source>
        <dbReference type="ARBA" id="ARBA00006432"/>
    </source>
</evidence>
<dbReference type="EMBL" id="RBII01000001">
    <property type="protein sequence ID" value="RKQ71561.1"/>
    <property type="molecule type" value="Genomic_DNA"/>
</dbReference>
<dbReference type="PANTHER" id="PTHR22754">
    <property type="entry name" value="DISCO-INTERACTING PROTEIN 2 DIP2 -RELATED"/>
    <property type="match status" value="1"/>
</dbReference>
<feature type="compositionally biased region" description="Polar residues" evidence="2">
    <location>
        <begin position="1"/>
        <end position="20"/>
    </location>
</feature>
<reference evidence="4 5" key="1">
    <citation type="submission" date="2018-10" db="EMBL/GenBank/DDBJ databases">
        <title>Genomic Encyclopedia of Type Strains, Phase IV (KMG-IV): sequencing the most valuable type-strain genomes for metagenomic binning, comparative biology and taxonomic classification.</title>
        <authorList>
            <person name="Goeker M."/>
        </authorList>
    </citation>
    <scope>NUCLEOTIDE SEQUENCE [LARGE SCALE GENOMIC DNA]</scope>
    <source>
        <strain evidence="4 5">DSM 22008</strain>
    </source>
</reference>
<dbReference type="GO" id="GO:0070566">
    <property type="term" value="F:adenylyltransferase activity"/>
    <property type="evidence" value="ECO:0007669"/>
    <property type="project" value="TreeGrafter"/>
</dbReference>
<dbReference type="RefSeq" id="WP_121099329.1">
    <property type="nucleotide sequence ID" value="NZ_RBII01000001.1"/>
</dbReference>
<protein>
    <submittedName>
        <fullName evidence="4">Fatty-acyl-CoA synthase</fullName>
    </submittedName>
</protein>
<sequence>MTSSKSSEIAANDMSPTPTLRGQRLRLSDFDTLCEGLDYAATSQAGFNYFDGKGGLKTALPYSELRERAIEVAYSLVKFAPKNSRIGLAAVSTPEFAVLFFACQYAGLIPAPLPLPVTLGGRGSYERQLERMADTGDFYALFAPESMEAIMSSALNDQAIPVITFEAVNDLPKGDKLRPFEKDDLCYIQYSSGSSSSPKGIIGTQGSVTANCLAITEYGMKVGENDRCTSWLPLYHDMGLIGFLIAPMMSQMTVDYIDPNDFTRRPITWLQLISDHKGTLSYSPTFGYELCVRRWREDRELDLSSWRAAGIGGDMVRPEPLTEFQELFEEMGFSKGAFTPSYGLAETTLAASFAPLGQGLKKHTIDMDRYERTSEAVTASELTPSSARRTFVACGPVLPDHEMEVRDFDNNVLQPGKVGRICLKGPSVSPGYFRNSQATEAAFTADGWLDTGDLGYWLDEQIVVTGRSKDLILWHGRNIWPQDIEWAAQAAAPHRCGRACAFSIGGAGDEKQIMLLLECRTRDEALLEEIFKAVTAAIRLEVGVPVRLQLVPKSTMIVTSSGKLSRARVKEKFLSGAIIDLQNSETLRVVENKA</sequence>
<dbReference type="InterPro" id="IPR045851">
    <property type="entry name" value="AMP-bd_C_sf"/>
</dbReference>